<dbReference type="Proteomes" id="UP000604825">
    <property type="component" value="Unassembled WGS sequence"/>
</dbReference>
<sequence length="109" mass="12488">MDRAQLLLVGLPAFLFFSDLTHIFAPPPPHLRHPITTLLTTTTRIRRTIPTRLTTTRTRTRRTTTSTPTLLRQSYRSHVWMGLDSAAQWSCNSVPPARTIVTPIHCYHQ</sequence>
<gene>
    <name evidence="2" type="ORF">NCGR_LOCUS68158</name>
</gene>
<protein>
    <recommendedName>
        <fullName evidence="4">Secreted protein</fullName>
    </recommendedName>
</protein>
<keyword evidence="1" id="KW-0732">Signal</keyword>
<keyword evidence="3" id="KW-1185">Reference proteome</keyword>
<dbReference type="EMBL" id="CAJGYO010000880">
    <property type="protein sequence ID" value="CAD6344060.1"/>
    <property type="molecule type" value="Genomic_DNA"/>
</dbReference>
<evidence type="ECO:0008006" key="4">
    <source>
        <dbReference type="Google" id="ProtNLM"/>
    </source>
</evidence>
<evidence type="ECO:0000256" key="1">
    <source>
        <dbReference type="SAM" id="SignalP"/>
    </source>
</evidence>
<comment type="caution">
    <text evidence="2">The sequence shown here is derived from an EMBL/GenBank/DDBJ whole genome shotgun (WGS) entry which is preliminary data.</text>
</comment>
<name>A0A811STY9_9POAL</name>
<organism evidence="2 3">
    <name type="scientific">Miscanthus lutarioriparius</name>
    <dbReference type="NCBI Taxonomy" id="422564"/>
    <lineage>
        <taxon>Eukaryota</taxon>
        <taxon>Viridiplantae</taxon>
        <taxon>Streptophyta</taxon>
        <taxon>Embryophyta</taxon>
        <taxon>Tracheophyta</taxon>
        <taxon>Spermatophyta</taxon>
        <taxon>Magnoliopsida</taxon>
        <taxon>Liliopsida</taxon>
        <taxon>Poales</taxon>
        <taxon>Poaceae</taxon>
        <taxon>PACMAD clade</taxon>
        <taxon>Panicoideae</taxon>
        <taxon>Andropogonodae</taxon>
        <taxon>Andropogoneae</taxon>
        <taxon>Saccharinae</taxon>
        <taxon>Miscanthus</taxon>
    </lineage>
</organism>
<feature type="signal peptide" evidence="1">
    <location>
        <begin position="1"/>
        <end position="23"/>
    </location>
</feature>
<feature type="chain" id="PRO_5032755835" description="Secreted protein" evidence="1">
    <location>
        <begin position="24"/>
        <end position="109"/>
    </location>
</feature>
<evidence type="ECO:0000313" key="2">
    <source>
        <dbReference type="EMBL" id="CAD6344060.1"/>
    </source>
</evidence>
<dbReference type="AlphaFoldDB" id="A0A811STY9"/>
<reference evidence="2" key="1">
    <citation type="submission" date="2020-10" db="EMBL/GenBank/DDBJ databases">
        <authorList>
            <person name="Han B."/>
            <person name="Lu T."/>
            <person name="Zhao Q."/>
            <person name="Huang X."/>
            <person name="Zhao Y."/>
        </authorList>
    </citation>
    <scope>NUCLEOTIDE SEQUENCE</scope>
</reference>
<proteinExistence type="predicted"/>
<evidence type="ECO:0000313" key="3">
    <source>
        <dbReference type="Proteomes" id="UP000604825"/>
    </source>
</evidence>
<accession>A0A811STY9</accession>